<evidence type="ECO:0000256" key="2">
    <source>
        <dbReference type="ARBA" id="ARBA00009451"/>
    </source>
</evidence>
<dbReference type="InterPro" id="IPR005727">
    <property type="entry name" value="Ribosomal_uL22_bac/chlpt-type"/>
</dbReference>
<dbReference type="OrthoDB" id="9805969at2"/>
<comment type="subunit">
    <text evidence="3 10 12">Part of the 50S ribosomal subunit.</text>
</comment>
<dbReference type="CDD" id="cd00336">
    <property type="entry name" value="Ribosomal_L22"/>
    <property type="match status" value="1"/>
</dbReference>
<dbReference type="GO" id="GO:0003735">
    <property type="term" value="F:structural constituent of ribosome"/>
    <property type="evidence" value="ECO:0007669"/>
    <property type="project" value="InterPro"/>
</dbReference>
<dbReference type="GO" id="GO:0006412">
    <property type="term" value="P:translation"/>
    <property type="evidence" value="ECO:0007669"/>
    <property type="project" value="UniProtKB-UniRule"/>
</dbReference>
<evidence type="ECO:0000256" key="12">
    <source>
        <dbReference type="RuleBase" id="RU004006"/>
    </source>
</evidence>
<sequence>MEARAQAKMIRVSPQKARLVVDLVRGKQVKEALGMLEYVNKSATPAIIKVVKSAAQNAVYNNGAEAEKLYIKEIYVDEGPTLKRFAARAKGSGTRILKRTSHITCVVEER</sequence>
<dbReference type="InterPro" id="IPR036394">
    <property type="entry name" value="Ribosomal_uL22_sf"/>
</dbReference>
<dbReference type="PANTHER" id="PTHR13501:SF8">
    <property type="entry name" value="LARGE RIBOSOMAL SUBUNIT PROTEIN UL22M"/>
    <property type="match status" value="1"/>
</dbReference>
<dbReference type="GO" id="GO:0022625">
    <property type="term" value="C:cytosolic large ribosomal subunit"/>
    <property type="evidence" value="ECO:0007669"/>
    <property type="project" value="TreeGrafter"/>
</dbReference>
<evidence type="ECO:0000313" key="15">
    <source>
        <dbReference type="EMBL" id="SET16142.1"/>
    </source>
</evidence>
<evidence type="ECO:0000256" key="9">
    <source>
        <dbReference type="ARBA" id="ARBA00035207"/>
    </source>
</evidence>
<reference evidence="14 17" key="3">
    <citation type="journal article" date="2020" name="Microbiome">
        <title>Single-cell genomics of uncultured bacteria reveals dietary fiber responders in the mouse gut microbiota.</title>
        <authorList>
            <person name="Chijiiwa R."/>
            <person name="Hosokawa M."/>
            <person name="Kogawa M."/>
            <person name="Nishikawa Y."/>
            <person name="Ide K."/>
            <person name="Sakanashi C."/>
            <person name="Takahashi K."/>
            <person name="Takeyama H."/>
        </authorList>
    </citation>
    <scope>NUCLEOTIDE SEQUENCE [LARGE SCALE GENOMIC DNA]</scope>
    <source>
        <strain evidence="14">IMSAGC_017</strain>
    </source>
</reference>
<name>A0A1I0C999_9FIRM</name>
<dbReference type="EMBL" id="FOIN01000002">
    <property type="protein sequence ID" value="SET16142.1"/>
    <property type="molecule type" value="Genomic_DNA"/>
</dbReference>
<reference evidence="15" key="1">
    <citation type="submission" date="2016-10" db="EMBL/GenBank/DDBJ databases">
        <authorList>
            <person name="de Groot N.N."/>
        </authorList>
    </citation>
    <scope>NUCLEOTIDE SEQUENCE [LARGE SCALE GENOMIC DNA]</scope>
    <source>
        <strain evidence="15">DSM 1551</strain>
    </source>
</reference>
<keyword evidence="6 10" id="KW-0689">Ribosomal protein</keyword>
<comment type="function">
    <text evidence="1 10">The globular domain of the protein is located near the polypeptide exit tunnel on the outside of the subunit, while an extended beta-hairpin is found that lines the wall of the exit tunnel in the center of the 70S ribosome.</text>
</comment>
<reference evidence="16" key="2">
    <citation type="submission" date="2016-10" db="EMBL/GenBank/DDBJ databases">
        <authorList>
            <person name="Varghese N."/>
            <person name="Submissions S."/>
        </authorList>
    </citation>
    <scope>NUCLEOTIDE SEQUENCE [LARGE SCALE GENOMIC DNA]</scope>
    <source>
        <strain evidence="16">DSM 1551</strain>
    </source>
</reference>
<organism evidence="15 16">
    <name type="scientific">Thomasclavelia cocleata</name>
    <dbReference type="NCBI Taxonomy" id="69824"/>
    <lineage>
        <taxon>Bacteria</taxon>
        <taxon>Bacillati</taxon>
        <taxon>Bacillota</taxon>
        <taxon>Erysipelotrichia</taxon>
        <taxon>Erysipelotrichales</taxon>
        <taxon>Coprobacillaceae</taxon>
        <taxon>Thomasclavelia</taxon>
    </lineage>
</organism>
<dbReference type="HAMAP" id="MF_01331_B">
    <property type="entry name" value="Ribosomal_uL22_B"/>
    <property type="match status" value="1"/>
</dbReference>
<comment type="function">
    <text evidence="10 13">This protein binds specifically to 23S rRNA; its binding is stimulated by other ribosomal proteins, e.g., L4, L17, and L20. It is important during the early stages of 50S assembly. It makes multiple contacts with different domains of the 23S rRNA in the assembled 50S subunit and ribosome.</text>
</comment>
<dbReference type="PANTHER" id="PTHR13501">
    <property type="entry name" value="CHLOROPLAST 50S RIBOSOMAL PROTEIN L22-RELATED"/>
    <property type="match status" value="1"/>
</dbReference>
<keyword evidence="7 10" id="KW-0687">Ribonucleoprotein</keyword>
<dbReference type="Gene3D" id="3.90.470.10">
    <property type="entry name" value="Ribosomal protein L22/L17"/>
    <property type="match status" value="1"/>
</dbReference>
<dbReference type="InterPro" id="IPR001063">
    <property type="entry name" value="Ribosomal_uL22"/>
</dbReference>
<accession>A0A1I0C999</accession>
<evidence type="ECO:0000256" key="8">
    <source>
        <dbReference type="ARBA" id="ARBA00025084"/>
    </source>
</evidence>
<evidence type="ECO:0000256" key="11">
    <source>
        <dbReference type="RuleBase" id="RU004005"/>
    </source>
</evidence>
<protein>
    <recommendedName>
        <fullName evidence="9 10">Large ribosomal subunit protein uL22</fullName>
    </recommendedName>
</protein>
<dbReference type="Proteomes" id="UP000198558">
    <property type="component" value="Unassembled WGS sequence"/>
</dbReference>
<evidence type="ECO:0000256" key="10">
    <source>
        <dbReference type="HAMAP-Rule" id="MF_01331"/>
    </source>
</evidence>
<evidence type="ECO:0000313" key="17">
    <source>
        <dbReference type="Proteomes" id="UP000490821"/>
    </source>
</evidence>
<keyword evidence="5 10" id="KW-0694">RNA-binding</keyword>
<proteinExistence type="inferred from homology"/>
<evidence type="ECO:0000256" key="5">
    <source>
        <dbReference type="ARBA" id="ARBA00022884"/>
    </source>
</evidence>
<evidence type="ECO:0000256" key="13">
    <source>
        <dbReference type="RuleBase" id="RU004008"/>
    </source>
</evidence>
<evidence type="ECO:0000256" key="7">
    <source>
        <dbReference type="ARBA" id="ARBA00023274"/>
    </source>
</evidence>
<dbReference type="GeneID" id="78287458"/>
<evidence type="ECO:0000313" key="14">
    <source>
        <dbReference type="EMBL" id="GFI41979.1"/>
    </source>
</evidence>
<dbReference type="RefSeq" id="WP_024722589.1">
    <property type="nucleotide sequence ID" value="NZ_BLMI01000251.1"/>
</dbReference>
<dbReference type="InterPro" id="IPR047867">
    <property type="entry name" value="Ribosomal_uL22_bac/org-type"/>
</dbReference>
<comment type="similarity">
    <text evidence="2 10 11">Belongs to the universal ribosomal protein uL22 family.</text>
</comment>
<keyword evidence="4 10" id="KW-0699">rRNA-binding</keyword>
<gene>
    <name evidence="10 14" type="primary">rplV</name>
    <name evidence="14" type="ORF">IMSAGC017_02025</name>
    <name evidence="15" type="ORF">SAMN04489758_102152</name>
</gene>
<dbReference type="Pfam" id="PF00237">
    <property type="entry name" value="Ribosomal_L22"/>
    <property type="match status" value="1"/>
</dbReference>
<dbReference type="AlphaFoldDB" id="A0A1I0C999"/>
<dbReference type="GO" id="GO:0019843">
    <property type="term" value="F:rRNA binding"/>
    <property type="evidence" value="ECO:0007669"/>
    <property type="project" value="UniProtKB-UniRule"/>
</dbReference>
<evidence type="ECO:0000256" key="6">
    <source>
        <dbReference type="ARBA" id="ARBA00022980"/>
    </source>
</evidence>
<comment type="function">
    <text evidence="8">This protein binds specifically to 23S rRNA; its binding is stimulated by other ribosomal proteins, e.g. L4, L17, and L20. It is important during the early stages of 50S assembly. It makes multiple contacts with different domains of the 23S rRNA in the assembled 50S subunit and ribosome.</text>
</comment>
<evidence type="ECO:0000313" key="16">
    <source>
        <dbReference type="Proteomes" id="UP000198558"/>
    </source>
</evidence>
<dbReference type="Proteomes" id="UP000490821">
    <property type="component" value="Unassembled WGS sequence"/>
</dbReference>
<evidence type="ECO:0000256" key="3">
    <source>
        <dbReference type="ARBA" id="ARBA00011838"/>
    </source>
</evidence>
<dbReference type="EMBL" id="BLMI01000251">
    <property type="protein sequence ID" value="GFI41979.1"/>
    <property type="molecule type" value="Genomic_DNA"/>
</dbReference>
<dbReference type="SUPFAM" id="SSF54843">
    <property type="entry name" value="Ribosomal protein L22"/>
    <property type="match status" value="1"/>
</dbReference>
<evidence type="ECO:0000256" key="4">
    <source>
        <dbReference type="ARBA" id="ARBA00022730"/>
    </source>
</evidence>
<dbReference type="NCBIfam" id="TIGR01044">
    <property type="entry name" value="rplV_bact"/>
    <property type="match status" value="1"/>
</dbReference>
<keyword evidence="16" id="KW-1185">Reference proteome</keyword>
<evidence type="ECO:0000256" key="1">
    <source>
        <dbReference type="ARBA" id="ARBA00003478"/>
    </source>
</evidence>